<gene>
    <name evidence="2" type="ORF">BU204_29345</name>
</gene>
<organism evidence="2 3">
    <name type="scientific">Actinophytocola xanthii</name>
    <dbReference type="NCBI Taxonomy" id="1912961"/>
    <lineage>
        <taxon>Bacteria</taxon>
        <taxon>Bacillati</taxon>
        <taxon>Actinomycetota</taxon>
        <taxon>Actinomycetes</taxon>
        <taxon>Pseudonocardiales</taxon>
        <taxon>Pseudonocardiaceae</taxon>
    </lineage>
</organism>
<accession>A0A1Q8CDN6</accession>
<dbReference type="SUPFAM" id="SSF53474">
    <property type="entry name" value="alpha/beta-Hydrolases"/>
    <property type="match status" value="1"/>
</dbReference>
<evidence type="ECO:0000259" key="1">
    <source>
        <dbReference type="Pfam" id="PF12697"/>
    </source>
</evidence>
<dbReference type="AlphaFoldDB" id="A0A1Q8CDN6"/>
<dbReference type="InterPro" id="IPR000073">
    <property type="entry name" value="AB_hydrolase_1"/>
</dbReference>
<dbReference type="RefSeq" id="WP_075129018.1">
    <property type="nucleotide sequence ID" value="NZ_MSIE01000061.1"/>
</dbReference>
<feature type="domain" description="AB hydrolase-1" evidence="1">
    <location>
        <begin position="80"/>
        <end position="339"/>
    </location>
</feature>
<reference evidence="2 3" key="1">
    <citation type="submission" date="2016-12" db="EMBL/GenBank/DDBJ databases">
        <title>The draft genome sequence of Actinophytocola sp. 11-183.</title>
        <authorList>
            <person name="Wang W."/>
            <person name="Yuan L."/>
        </authorList>
    </citation>
    <scope>NUCLEOTIDE SEQUENCE [LARGE SCALE GENOMIC DNA]</scope>
    <source>
        <strain evidence="2 3">11-183</strain>
    </source>
</reference>
<dbReference type="PANTHER" id="PTHR43689">
    <property type="entry name" value="HYDROLASE"/>
    <property type="match status" value="1"/>
</dbReference>
<evidence type="ECO:0000313" key="3">
    <source>
        <dbReference type="Proteomes" id="UP000185596"/>
    </source>
</evidence>
<dbReference type="InterPro" id="IPR029058">
    <property type="entry name" value="AB_hydrolase_fold"/>
</dbReference>
<dbReference type="PANTHER" id="PTHR43689:SF8">
    <property type="entry name" value="ALPHA_BETA-HYDROLASES SUPERFAMILY PROTEIN"/>
    <property type="match status" value="1"/>
</dbReference>
<keyword evidence="3" id="KW-1185">Reference proteome</keyword>
<dbReference type="GO" id="GO:0016787">
    <property type="term" value="F:hydrolase activity"/>
    <property type="evidence" value="ECO:0007669"/>
    <property type="project" value="UniProtKB-KW"/>
</dbReference>
<dbReference type="Pfam" id="PF12697">
    <property type="entry name" value="Abhydrolase_6"/>
    <property type="match status" value="1"/>
</dbReference>
<dbReference type="Gene3D" id="3.40.50.1820">
    <property type="entry name" value="alpha/beta hydrolase"/>
    <property type="match status" value="1"/>
</dbReference>
<dbReference type="STRING" id="1912961.BU204_29345"/>
<evidence type="ECO:0000313" key="2">
    <source>
        <dbReference type="EMBL" id="OLF12485.1"/>
    </source>
</evidence>
<name>A0A1Q8CDN6_9PSEU</name>
<comment type="caution">
    <text evidence="2">The sequence shown here is derived from an EMBL/GenBank/DDBJ whole genome shotgun (WGS) entry which is preliminary data.</text>
</comment>
<keyword evidence="2" id="KW-0378">Hydrolase</keyword>
<dbReference type="OrthoDB" id="5422338at2"/>
<protein>
    <submittedName>
        <fullName evidence="2">Alpha/beta hydrolase</fullName>
    </submittedName>
</protein>
<proteinExistence type="predicted"/>
<dbReference type="Proteomes" id="UP000185596">
    <property type="component" value="Unassembled WGS sequence"/>
</dbReference>
<sequence length="362" mass="38689">MTVSKKVGALVGAAIGVAAAGTAIAVGVARRRHTPEDQYADEPLGRLPADRTSRVLTDDGIALSVEEVDPADGGRPELTVVLVHGFALSRRSWHLQRRALARLTEPRVRQVLYDHRSHGESGRASEPSSTIDQLGTDLGEVIDRTVPAGPIVLVGHSMGAMTVMALAEQRPDLFADRVCGVALLGTSAGEIGRRGLPRPLLSRYNPVTRNLGRLADWQPGLVELVRAAGGHLTRRGARTLAFGDRDVSPALVDFLVEMLDATPVRVLADFVNTLGTHNRYAALAGLKHARVLVLSGDADRLTPFSHAERIAVELPDAELVRASGAGHMVILEQADLVNDHLLRLLRDCAPGYGQDRGNGGPR</sequence>
<dbReference type="EMBL" id="MSIE01000061">
    <property type="protein sequence ID" value="OLF12485.1"/>
    <property type="molecule type" value="Genomic_DNA"/>
</dbReference>